<dbReference type="Proteomes" id="UP001497497">
    <property type="component" value="Unassembled WGS sequence"/>
</dbReference>
<keyword evidence="1" id="KW-1133">Transmembrane helix</keyword>
<gene>
    <name evidence="2" type="ORF">GSLYS_00004533001</name>
</gene>
<evidence type="ECO:0000313" key="2">
    <source>
        <dbReference type="EMBL" id="CAL1530400.1"/>
    </source>
</evidence>
<keyword evidence="1" id="KW-0472">Membrane</keyword>
<accession>A0AAV2HAX7</accession>
<feature type="transmembrane region" description="Helical" evidence="1">
    <location>
        <begin position="54"/>
        <end position="75"/>
    </location>
</feature>
<keyword evidence="3" id="KW-1185">Reference proteome</keyword>
<dbReference type="AlphaFoldDB" id="A0AAV2HAX7"/>
<evidence type="ECO:0000256" key="1">
    <source>
        <dbReference type="SAM" id="Phobius"/>
    </source>
</evidence>
<keyword evidence="1" id="KW-0812">Transmembrane</keyword>
<feature type="transmembrane region" description="Helical" evidence="1">
    <location>
        <begin position="26"/>
        <end position="47"/>
    </location>
</feature>
<dbReference type="Pfam" id="PF16054">
    <property type="entry name" value="TMEM72"/>
    <property type="match status" value="1"/>
</dbReference>
<dbReference type="PANTHER" id="PTHR28474:SF1">
    <property type="entry name" value="TRANSMEMBRANE PROTEIN 72"/>
    <property type="match status" value="1"/>
</dbReference>
<reference evidence="2 3" key="1">
    <citation type="submission" date="2024-04" db="EMBL/GenBank/DDBJ databases">
        <authorList>
            <consortium name="Genoscope - CEA"/>
            <person name="William W."/>
        </authorList>
    </citation>
    <scope>NUCLEOTIDE SEQUENCE [LARGE SCALE GENOMIC DNA]</scope>
</reference>
<evidence type="ECO:0000313" key="3">
    <source>
        <dbReference type="Proteomes" id="UP001497497"/>
    </source>
</evidence>
<name>A0AAV2HAX7_LYMST</name>
<dbReference type="InterPro" id="IPR032055">
    <property type="entry name" value="TMEM72"/>
</dbReference>
<dbReference type="EMBL" id="CAXITT010000069">
    <property type="protein sequence ID" value="CAL1530400.1"/>
    <property type="molecule type" value="Genomic_DNA"/>
</dbReference>
<comment type="caution">
    <text evidence="2">The sequence shown here is derived from an EMBL/GenBank/DDBJ whole genome shotgun (WGS) entry which is preliminary data.</text>
</comment>
<proteinExistence type="predicted"/>
<organism evidence="2 3">
    <name type="scientific">Lymnaea stagnalis</name>
    <name type="common">Great pond snail</name>
    <name type="synonym">Helix stagnalis</name>
    <dbReference type="NCBI Taxonomy" id="6523"/>
    <lineage>
        <taxon>Eukaryota</taxon>
        <taxon>Metazoa</taxon>
        <taxon>Spiralia</taxon>
        <taxon>Lophotrochozoa</taxon>
        <taxon>Mollusca</taxon>
        <taxon>Gastropoda</taxon>
        <taxon>Heterobranchia</taxon>
        <taxon>Euthyneura</taxon>
        <taxon>Panpulmonata</taxon>
        <taxon>Hygrophila</taxon>
        <taxon>Lymnaeoidea</taxon>
        <taxon>Lymnaeidae</taxon>
        <taxon>Lymnaea</taxon>
    </lineage>
</organism>
<feature type="transmembrane region" description="Helical" evidence="1">
    <location>
        <begin position="118"/>
        <end position="139"/>
    </location>
</feature>
<sequence>MSSENQPLHTDEQKQSQNFFLVNIKLISRTLGLMTIAVLWISTVIIIKDHNNSYIGYYLIAVSALVTFFEVTWIFDKSACCVRQGCCCRIWAAIMWVDNWKKFILYVLLAVPLFLEDFRLVLGIVSGLLLILLSTMYLIKTFRGQVSITYEKTERRIVTKTPVIRTVTHEISTQTDTEHYAVSYTTTTEISEDGGATSSTTRSDG</sequence>
<protein>
    <submittedName>
        <fullName evidence="2">Uncharacterized protein</fullName>
    </submittedName>
</protein>
<dbReference type="PANTHER" id="PTHR28474">
    <property type="entry name" value="TRANSMEMBRANE PROTEIN 72"/>
    <property type="match status" value="1"/>
</dbReference>